<dbReference type="Proteomes" id="UP001054252">
    <property type="component" value="Unassembled WGS sequence"/>
</dbReference>
<proteinExistence type="predicted"/>
<reference evidence="1 2" key="1">
    <citation type="journal article" date="2021" name="Commun. Biol.">
        <title>The genome of Shorea leprosula (Dipterocarpaceae) highlights the ecological relevance of drought in aseasonal tropical rainforests.</title>
        <authorList>
            <person name="Ng K.K.S."/>
            <person name="Kobayashi M.J."/>
            <person name="Fawcett J.A."/>
            <person name="Hatakeyama M."/>
            <person name="Paape T."/>
            <person name="Ng C.H."/>
            <person name="Ang C.C."/>
            <person name="Tnah L.H."/>
            <person name="Lee C.T."/>
            <person name="Nishiyama T."/>
            <person name="Sese J."/>
            <person name="O'Brien M.J."/>
            <person name="Copetti D."/>
            <person name="Mohd Noor M.I."/>
            <person name="Ong R.C."/>
            <person name="Putra M."/>
            <person name="Sireger I.Z."/>
            <person name="Indrioko S."/>
            <person name="Kosugi Y."/>
            <person name="Izuno A."/>
            <person name="Isagi Y."/>
            <person name="Lee S.L."/>
            <person name="Shimizu K.K."/>
        </authorList>
    </citation>
    <scope>NUCLEOTIDE SEQUENCE [LARGE SCALE GENOMIC DNA]</scope>
    <source>
        <strain evidence="1">214</strain>
    </source>
</reference>
<dbReference type="EMBL" id="BPVZ01000008">
    <property type="protein sequence ID" value="GKU94454.1"/>
    <property type="molecule type" value="Genomic_DNA"/>
</dbReference>
<name>A0AAV5I9X0_9ROSI</name>
<accession>A0AAV5I9X0</accession>
<dbReference type="AlphaFoldDB" id="A0AAV5I9X0"/>
<keyword evidence="2" id="KW-1185">Reference proteome</keyword>
<organism evidence="1 2">
    <name type="scientific">Rubroshorea leprosula</name>
    <dbReference type="NCBI Taxonomy" id="152421"/>
    <lineage>
        <taxon>Eukaryota</taxon>
        <taxon>Viridiplantae</taxon>
        <taxon>Streptophyta</taxon>
        <taxon>Embryophyta</taxon>
        <taxon>Tracheophyta</taxon>
        <taxon>Spermatophyta</taxon>
        <taxon>Magnoliopsida</taxon>
        <taxon>eudicotyledons</taxon>
        <taxon>Gunneridae</taxon>
        <taxon>Pentapetalae</taxon>
        <taxon>rosids</taxon>
        <taxon>malvids</taxon>
        <taxon>Malvales</taxon>
        <taxon>Dipterocarpaceae</taxon>
        <taxon>Rubroshorea</taxon>
    </lineage>
</organism>
<comment type="caution">
    <text evidence="1">The sequence shown here is derived from an EMBL/GenBank/DDBJ whole genome shotgun (WGS) entry which is preliminary data.</text>
</comment>
<gene>
    <name evidence="1" type="ORF">SLEP1_g7951</name>
</gene>
<sequence>MLLPSLLAKRVATNQVKIRCLPRSAPFVIFLVPVLKKFMGCTRTSEDHKKFISIHDIYYSGSI</sequence>
<evidence type="ECO:0000313" key="2">
    <source>
        <dbReference type="Proteomes" id="UP001054252"/>
    </source>
</evidence>
<evidence type="ECO:0000313" key="1">
    <source>
        <dbReference type="EMBL" id="GKU94454.1"/>
    </source>
</evidence>
<protein>
    <submittedName>
        <fullName evidence="1">Uncharacterized protein</fullName>
    </submittedName>
</protein>